<feature type="region of interest" description="Disordered" evidence="2">
    <location>
        <begin position="1"/>
        <end position="87"/>
    </location>
</feature>
<proteinExistence type="predicted"/>
<evidence type="ECO:0000256" key="1">
    <source>
        <dbReference type="PROSITE-ProRule" id="PRU00047"/>
    </source>
</evidence>
<sequence>MQRAAATPKASPDTTPDNRSAKRRRLSNGSCEASPVPAPGSDAEAIQQVLAEEDRKRQEAVDREAARRGETKWILDIKTPQQSRPPLMRVVSTGYADLDSNAVDSHDDDITTPQSGRRRFGTLPVQTMKADQDHSEGDVSVETDDDAEDHKPEHNRQDPIMSKELGDALRAKRDAKRKKERSKGLQQAAERRTKQSNLNQPTAISNGRRSRAPTAAICHRCGKPGHMKTNCPLKRK</sequence>
<dbReference type="GO" id="GO:0008270">
    <property type="term" value="F:zinc ion binding"/>
    <property type="evidence" value="ECO:0007669"/>
    <property type="project" value="UniProtKB-KW"/>
</dbReference>
<dbReference type="OrthoDB" id="427960at2759"/>
<dbReference type="PROSITE" id="PS50158">
    <property type="entry name" value="ZF_CCHC"/>
    <property type="match status" value="1"/>
</dbReference>
<dbReference type="SMART" id="SM00343">
    <property type="entry name" value="ZnF_C2HC"/>
    <property type="match status" value="1"/>
</dbReference>
<feature type="compositionally biased region" description="Basic and acidic residues" evidence="2">
    <location>
        <begin position="148"/>
        <end position="157"/>
    </location>
</feature>
<dbReference type="InterPro" id="IPR036875">
    <property type="entry name" value="Znf_CCHC_sf"/>
</dbReference>
<protein>
    <recommendedName>
        <fullName evidence="3">CCHC-type domain-containing protein</fullName>
    </recommendedName>
</protein>
<feature type="compositionally biased region" description="Basic and acidic residues" evidence="2">
    <location>
        <begin position="52"/>
        <end position="75"/>
    </location>
</feature>
<dbReference type="GO" id="GO:0003676">
    <property type="term" value="F:nucleic acid binding"/>
    <property type="evidence" value="ECO:0007669"/>
    <property type="project" value="InterPro"/>
</dbReference>
<name>A0A6H0Y6N4_9PEZI</name>
<feature type="region of interest" description="Disordered" evidence="2">
    <location>
        <begin position="99"/>
        <end position="236"/>
    </location>
</feature>
<dbReference type="AlphaFoldDB" id="A0A6H0Y6N4"/>
<feature type="domain" description="CCHC-type" evidence="3">
    <location>
        <begin position="218"/>
        <end position="232"/>
    </location>
</feature>
<gene>
    <name evidence="4" type="ORF">AMS68_008035</name>
</gene>
<organism evidence="4 5">
    <name type="scientific">Peltaster fructicola</name>
    <dbReference type="NCBI Taxonomy" id="286661"/>
    <lineage>
        <taxon>Eukaryota</taxon>
        <taxon>Fungi</taxon>
        <taxon>Dikarya</taxon>
        <taxon>Ascomycota</taxon>
        <taxon>Pezizomycotina</taxon>
        <taxon>Dothideomycetes</taxon>
        <taxon>Dothideomycetes incertae sedis</taxon>
        <taxon>Peltaster</taxon>
    </lineage>
</organism>
<evidence type="ECO:0000259" key="3">
    <source>
        <dbReference type="PROSITE" id="PS50158"/>
    </source>
</evidence>
<dbReference type="Gene3D" id="4.10.60.10">
    <property type="entry name" value="Zinc finger, CCHC-type"/>
    <property type="match status" value="1"/>
</dbReference>
<dbReference type="InterPro" id="IPR001878">
    <property type="entry name" value="Znf_CCHC"/>
</dbReference>
<feature type="compositionally biased region" description="Polar residues" evidence="2">
    <location>
        <begin position="195"/>
        <end position="207"/>
    </location>
</feature>
<evidence type="ECO:0000256" key="2">
    <source>
        <dbReference type="SAM" id="MobiDB-lite"/>
    </source>
</evidence>
<evidence type="ECO:0000313" key="4">
    <source>
        <dbReference type="EMBL" id="QIX02518.1"/>
    </source>
</evidence>
<dbReference type="EMBL" id="CP051143">
    <property type="protein sequence ID" value="QIX02518.1"/>
    <property type="molecule type" value="Genomic_DNA"/>
</dbReference>
<keyword evidence="1" id="KW-0479">Metal-binding</keyword>
<dbReference type="Pfam" id="PF00098">
    <property type="entry name" value="zf-CCHC"/>
    <property type="match status" value="1"/>
</dbReference>
<keyword evidence="5" id="KW-1185">Reference proteome</keyword>
<dbReference type="Proteomes" id="UP000503462">
    <property type="component" value="Chromosome 5"/>
</dbReference>
<reference evidence="4 5" key="1">
    <citation type="journal article" date="2016" name="Sci. Rep.">
        <title>Peltaster fructicola genome reveals evolution from an invasive phytopathogen to an ectophytic parasite.</title>
        <authorList>
            <person name="Xu C."/>
            <person name="Chen H."/>
            <person name="Gleason M.L."/>
            <person name="Xu J.R."/>
            <person name="Liu H."/>
            <person name="Zhang R."/>
            <person name="Sun G."/>
        </authorList>
    </citation>
    <scope>NUCLEOTIDE SEQUENCE [LARGE SCALE GENOMIC DNA]</scope>
    <source>
        <strain evidence="4 5">LNHT1506</strain>
    </source>
</reference>
<evidence type="ECO:0000313" key="5">
    <source>
        <dbReference type="Proteomes" id="UP000503462"/>
    </source>
</evidence>
<accession>A0A6H0Y6N4</accession>
<keyword evidence="1" id="KW-0863">Zinc-finger</keyword>
<keyword evidence="1" id="KW-0862">Zinc</keyword>
<dbReference type="SUPFAM" id="SSF57756">
    <property type="entry name" value="Retrovirus zinc finger-like domains"/>
    <property type="match status" value="1"/>
</dbReference>